<gene>
    <name evidence="3" type="ORF">LSALG_LOCUS25963</name>
</gene>
<feature type="transmembrane region" description="Helical" evidence="2">
    <location>
        <begin position="115"/>
        <end position="141"/>
    </location>
</feature>
<dbReference type="EMBL" id="OX465081">
    <property type="protein sequence ID" value="CAI9286550.1"/>
    <property type="molecule type" value="Genomic_DNA"/>
</dbReference>
<proteinExistence type="predicted"/>
<keyword evidence="4" id="KW-1185">Reference proteome</keyword>
<feature type="compositionally biased region" description="Pro residues" evidence="1">
    <location>
        <begin position="9"/>
        <end position="33"/>
    </location>
</feature>
<evidence type="ECO:0000256" key="2">
    <source>
        <dbReference type="SAM" id="Phobius"/>
    </source>
</evidence>
<evidence type="ECO:0000256" key="1">
    <source>
        <dbReference type="SAM" id="MobiDB-lite"/>
    </source>
</evidence>
<keyword evidence="2" id="KW-1133">Transmembrane helix</keyword>
<evidence type="ECO:0000313" key="4">
    <source>
        <dbReference type="Proteomes" id="UP001177003"/>
    </source>
</evidence>
<keyword evidence="2" id="KW-0472">Membrane</keyword>
<protein>
    <submittedName>
        <fullName evidence="3">Uncharacterized protein</fullName>
    </submittedName>
</protein>
<organism evidence="3 4">
    <name type="scientific">Lactuca saligna</name>
    <name type="common">Willowleaf lettuce</name>
    <dbReference type="NCBI Taxonomy" id="75948"/>
    <lineage>
        <taxon>Eukaryota</taxon>
        <taxon>Viridiplantae</taxon>
        <taxon>Streptophyta</taxon>
        <taxon>Embryophyta</taxon>
        <taxon>Tracheophyta</taxon>
        <taxon>Spermatophyta</taxon>
        <taxon>Magnoliopsida</taxon>
        <taxon>eudicotyledons</taxon>
        <taxon>Gunneridae</taxon>
        <taxon>Pentapetalae</taxon>
        <taxon>asterids</taxon>
        <taxon>campanulids</taxon>
        <taxon>Asterales</taxon>
        <taxon>Asteraceae</taxon>
        <taxon>Cichorioideae</taxon>
        <taxon>Cichorieae</taxon>
        <taxon>Lactucinae</taxon>
        <taxon>Lactuca</taxon>
    </lineage>
</organism>
<feature type="region of interest" description="Disordered" evidence="1">
    <location>
        <begin position="1"/>
        <end position="71"/>
    </location>
</feature>
<reference evidence="3" key="1">
    <citation type="submission" date="2023-04" db="EMBL/GenBank/DDBJ databases">
        <authorList>
            <person name="Vijverberg K."/>
            <person name="Xiong W."/>
            <person name="Schranz E."/>
        </authorList>
    </citation>
    <scope>NUCLEOTIDE SEQUENCE</scope>
</reference>
<accession>A0AA35Z5Y7</accession>
<name>A0AA35Z5Y7_LACSI</name>
<dbReference type="AlphaFoldDB" id="A0AA35Z5Y7"/>
<evidence type="ECO:0000313" key="3">
    <source>
        <dbReference type="EMBL" id="CAI9286550.1"/>
    </source>
</evidence>
<keyword evidence="2" id="KW-0812">Transmembrane</keyword>
<sequence length="142" mass="15712">MSPPHQHHPSPPPTHQHHPPPSTHQHHPPPPPTHQHHPQPPRHQHHPPPPPHYGTFPGIDNHPPPPPAVVVVHQHVPPPGASGGPSINPYIHGYQAVPGYAVAQGRPMAMRGPQLCCRLCLFIIIGFLVAAFLWFFFYALLR</sequence>
<feature type="compositionally biased region" description="Basic residues" evidence="1">
    <location>
        <begin position="34"/>
        <end position="46"/>
    </location>
</feature>
<dbReference type="Proteomes" id="UP001177003">
    <property type="component" value="Chromosome 5"/>
</dbReference>